<dbReference type="Proteomes" id="UP000214720">
    <property type="component" value="Unassembled WGS sequence"/>
</dbReference>
<name>A0A226WT40_CABSO</name>
<dbReference type="Gene3D" id="3.20.20.450">
    <property type="entry name" value="EAL domain"/>
    <property type="match status" value="1"/>
</dbReference>
<dbReference type="Pfam" id="PF00563">
    <property type="entry name" value="EAL"/>
    <property type="match status" value="1"/>
</dbReference>
<evidence type="ECO:0000313" key="5">
    <source>
        <dbReference type="Proteomes" id="UP000214720"/>
    </source>
</evidence>
<keyword evidence="1" id="KW-0472">Membrane</keyword>
<reference evidence="5" key="1">
    <citation type="submission" date="2017-01" db="EMBL/GenBank/DDBJ databases">
        <title>Genome Analysis of Deinococcus marmoris KOPRI26562.</title>
        <authorList>
            <person name="Kim J.H."/>
            <person name="Oh H.-M."/>
        </authorList>
    </citation>
    <scope>NUCLEOTIDE SEQUENCE [LARGE SCALE GENOMIC DNA]</scope>
    <source>
        <strain evidence="5">PAMC 26633</strain>
    </source>
</reference>
<dbReference type="Gene3D" id="3.30.70.270">
    <property type="match status" value="1"/>
</dbReference>
<proteinExistence type="predicted"/>
<dbReference type="PROSITE" id="PS50883">
    <property type="entry name" value="EAL"/>
    <property type="match status" value="1"/>
</dbReference>
<dbReference type="InterPro" id="IPR052155">
    <property type="entry name" value="Biofilm_reg_signaling"/>
</dbReference>
<evidence type="ECO:0000256" key="1">
    <source>
        <dbReference type="SAM" id="Phobius"/>
    </source>
</evidence>
<keyword evidence="1" id="KW-1133">Transmembrane helix</keyword>
<dbReference type="InterPro" id="IPR029787">
    <property type="entry name" value="Nucleotide_cyclase"/>
</dbReference>
<dbReference type="PANTHER" id="PTHR44757:SF2">
    <property type="entry name" value="BIOFILM ARCHITECTURE MAINTENANCE PROTEIN MBAA"/>
    <property type="match status" value="1"/>
</dbReference>
<dbReference type="InterPro" id="IPR001633">
    <property type="entry name" value="EAL_dom"/>
</dbReference>
<dbReference type="AlphaFoldDB" id="A0A226WT40"/>
<dbReference type="Pfam" id="PF00990">
    <property type="entry name" value="GGDEF"/>
    <property type="match status" value="1"/>
</dbReference>
<dbReference type="NCBIfam" id="TIGR00254">
    <property type="entry name" value="GGDEF"/>
    <property type="match status" value="1"/>
</dbReference>
<keyword evidence="1" id="KW-0812">Transmembrane</keyword>
<feature type="domain" description="GGDEF" evidence="3">
    <location>
        <begin position="327"/>
        <end position="460"/>
    </location>
</feature>
<dbReference type="InterPro" id="IPR035919">
    <property type="entry name" value="EAL_sf"/>
</dbReference>
<evidence type="ECO:0000259" key="2">
    <source>
        <dbReference type="PROSITE" id="PS50883"/>
    </source>
</evidence>
<dbReference type="SMART" id="SM00267">
    <property type="entry name" value="GGDEF"/>
    <property type="match status" value="1"/>
</dbReference>
<dbReference type="CDD" id="cd12915">
    <property type="entry name" value="PDC2_DGC_like"/>
    <property type="match status" value="1"/>
</dbReference>
<organism evidence="4 5">
    <name type="scientific">Caballeronia sordidicola</name>
    <name type="common">Burkholderia sordidicola</name>
    <dbReference type="NCBI Taxonomy" id="196367"/>
    <lineage>
        <taxon>Bacteria</taxon>
        <taxon>Pseudomonadati</taxon>
        <taxon>Pseudomonadota</taxon>
        <taxon>Betaproteobacteria</taxon>
        <taxon>Burkholderiales</taxon>
        <taxon>Burkholderiaceae</taxon>
        <taxon>Caballeronia</taxon>
    </lineage>
</organism>
<protein>
    <submittedName>
        <fullName evidence="4">Diguanylate cyclase/phosphodiesterase (GGDEF &amp; EAL domains) with PAS/PAC sensor(S)</fullName>
    </submittedName>
</protein>
<dbReference type="CDD" id="cd01948">
    <property type="entry name" value="EAL"/>
    <property type="match status" value="1"/>
</dbReference>
<sequence length="725" mass="79676">MAVAIIIIVVIWSAVILRIQAERQETRDAAVAASAQLASAFAQHISKTVHDADAVVSWVKYEYERSPSTFDLGKYQRQGLISADTALQVTLIGAYGEVMQTTTSNAKPVNLSDRPHFLIHQANADAGLYISQPVVGRVSKQSTLQFTRRLNHPDGSFAGVVVVSEDPAYLTDGFYNRDALGGNGMIAVLSDNGYLLSRRVGDESGSPEGPPASAYSKFARIQRETLADPVDNVHRIVTYRHLAQEHVAVVVGLSERDVFAAYRHAKALYFLMAGLISAMLLVAAGAVAVVIRKLRYVAETDSLTGLPNRHLLTIALRRRMSAIGATGRLAMIYIDLDNFKKINDSLGHKAGDDLLKKVASRLAEVPGKNRLLARMGGDEFVILVEHVDAAATARDVAEATIRTFDRVFGIHGNSYLIRVSIGIAVYTDHKSTEFDLLTEADLAMYSAKAEGKPANVSRCCFYTPVLAERARREAERLQELQYAIINREFFVEYQPVVSLDTGDMIGVEALVRWHHPEKGVILPGEFLPVAEASGLIVQIGEFVLEQACQDFRAWQEEDPRPLTLSVNVSAVQLATGDLVHAVKRCLNDYMIEPDRLQLEVTETAILDRSAIVSTRLNELRDAGVKIVLDDFGRGYSSLSHLLDLAIDGVKIDREFTRRVPDDRSAAAMLASLIGLTRELGLSLVVEGVELHRQVDWLRQFGNLAVQGFYFYESLPAADLPIGKVA</sequence>
<feature type="transmembrane region" description="Helical" evidence="1">
    <location>
        <begin position="267"/>
        <end position="291"/>
    </location>
</feature>
<dbReference type="PANTHER" id="PTHR44757">
    <property type="entry name" value="DIGUANYLATE CYCLASE DGCP"/>
    <property type="match status" value="1"/>
</dbReference>
<dbReference type="EMBL" id="MTHB01000222">
    <property type="protein sequence ID" value="OXC74365.1"/>
    <property type="molecule type" value="Genomic_DNA"/>
</dbReference>
<dbReference type="SUPFAM" id="SSF55073">
    <property type="entry name" value="Nucleotide cyclase"/>
    <property type="match status" value="1"/>
</dbReference>
<dbReference type="CDD" id="cd01949">
    <property type="entry name" value="GGDEF"/>
    <property type="match status" value="1"/>
</dbReference>
<dbReference type="SMART" id="SM00052">
    <property type="entry name" value="EAL"/>
    <property type="match status" value="1"/>
</dbReference>
<dbReference type="InterPro" id="IPR043128">
    <property type="entry name" value="Rev_trsase/Diguanyl_cyclase"/>
</dbReference>
<evidence type="ECO:0000259" key="3">
    <source>
        <dbReference type="PROSITE" id="PS50887"/>
    </source>
</evidence>
<dbReference type="CDD" id="cd12914">
    <property type="entry name" value="PDC1_DGC_like"/>
    <property type="match status" value="1"/>
</dbReference>
<dbReference type="InterPro" id="IPR000160">
    <property type="entry name" value="GGDEF_dom"/>
</dbReference>
<evidence type="ECO:0000313" key="4">
    <source>
        <dbReference type="EMBL" id="OXC74365.1"/>
    </source>
</evidence>
<dbReference type="PROSITE" id="PS50887">
    <property type="entry name" value="GGDEF"/>
    <property type="match status" value="1"/>
</dbReference>
<gene>
    <name evidence="4" type="ORF">BSU04_32415</name>
</gene>
<accession>A0A226WT40</accession>
<dbReference type="Gene3D" id="3.30.450.20">
    <property type="entry name" value="PAS domain"/>
    <property type="match status" value="2"/>
</dbReference>
<comment type="caution">
    <text evidence="4">The sequence shown here is derived from an EMBL/GenBank/DDBJ whole genome shotgun (WGS) entry which is preliminary data.</text>
</comment>
<feature type="domain" description="EAL" evidence="2">
    <location>
        <begin position="473"/>
        <end position="725"/>
    </location>
</feature>
<dbReference type="SUPFAM" id="SSF141868">
    <property type="entry name" value="EAL domain-like"/>
    <property type="match status" value="1"/>
</dbReference>